<reference evidence="1 2" key="12">
    <citation type="journal article" date="1997" name="Virus Genes">
        <title>The DNA sequence of Chilo iridescent virus between the genome coordinates 0.101 and 0.391; similarities in coding strategy between insect and vertebrate iridoviruses.</title>
        <authorList>
            <person name="Bahr U."/>
            <person name="Tidona C.A."/>
            <person name="Darai G."/>
        </authorList>
    </citation>
    <scope>NUCLEOTIDE SEQUENCE [LARGE SCALE GENOMIC DNA]</scope>
</reference>
<reference evidence="1 2" key="4">
    <citation type="journal article" date="1988" name="Virology">
        <title>Identification and characterization of the repetitive DNA element in the genome of insect iridescent virus type 6.</title>
        <authorList>
            <person name="Fischer M."/>
            <person name="Schnitzler P."/>
            <person name="Delius H."/>
            <person name="Darai G."/>
        </authorList>
    </citation>
    <scope>NUCLEOTIDE SEQUENCE [LARGE SCALE GENOMIC DNA]</scope>
</reference>
<organismHost>
    <name type="scientific">Gryllus bimaculatus</name>
    <name type="common">Two-spotted cricket</name>
    <dbReference type="NCBI Taxonomy" id="6999"/>
</organismHost>
<organismHost>
    <name type="scientific">Spodoptera frugiperda</name>
    <name type="common">Fall armyworm</name>
    <dbReference type="NCBI Taxonomy" id="7108"/>
</organismHost>
<protein>
    <submittedName>
        <fullName evidence="1">114L</fullName>
    </submittedName>
</protein>
<organismHost>
    <name type="scientific">Chilo suppressalis</name>
    <name type="common">Asiatic rice borer moth</name>
    <dbReference type="NCBI Taxonomy" id="168631"/>
</organismHost>
<reference evidence="1 2" key="3">
    <citation type="journal article" date="1987" name="Virology">
        <title>Molecular cloning and physical mapping of the genome of insect iridescent virus type 6: further evidence for circular permutation of the viral genome.</title>
        <authorList>
            <person name="Schnitzler P."/>
            <person name="Soltau J.B."/>
            <person name="Fischer M."/>
            <person name="Reisner H."/>
            <person name="Scholz J."/>
            <person name="Delius H."/>
            <person name="Darai G."/>
        </authorList>
    </citation>
    <scope>NUCLEOTIDE SEQUENCE [LARGE SCALE GENOMIC DNA]</scope>
</reference>
<reference evidence="1 2" key="5">
    <citation type="journal article" date="1992" name="Virus Genes">
        <title>Identification and mapping of origins of DNA replication within the DNA sequences of the genome of insect iridescent virus type 6.</title>
        <authorList>
            <person name="Handermann M."/>
            <person name="Schnitzler P."/>
            <person name="Rosen-Wolff A."/>
            <person name="Raab K."/>
            <person name="Sonntag K.C."/>
            <person name="Darai G."/>
        </authorList>
    </citation>
    <scope>NUCLEOTIDE SEQUENCE [LARGE SCALE GENOMIC DNA]</scope>
</reference>
<reference evidence="1 2" key="14">
    <citation type="journal article" date="1999" name="Virus Genes">
        <title>Identification of a gene cluster within the genome of Chilo iridescent virus encoding enzymes involved in viral DNA replication and processing.</title>
        <authorList>
            <person name="Muller K."/>
            <person name="Tidona C.A."/>
            <person name="Darai G."/>
        </authorList>
    </citation>
    <scope>NUCLEOTIDE SEQUENCE [LARGE SCALE GENOMIC DNA]</scope>
</reference>
<dbReference type="PIR" id="T03066">
    <property type="entry name" value="T03066"/>
</dbReference>
<reference evidence="1 2" key="13">
    <citation type="journal article" date="1998" name="Virus Genes">
        <title>Identification of a thymidylate synthase gene within the genome of Chilo iridescent virus.</title>
        <authorList>
            <person name="Muller K."/>
            <person name="Tidona C.A."/>
            <person name="Bahr U."/>
            <person name="Darai G."/>
        </authorList>
    </citation>
    <scope>NUCLEOTIDE SEQUENCE [LARGE SCALE GENOMIC DNA]</scope>
</reference>
<organismHost>
    <name type="scientific">Gryllus campestris</name>
    <dbReference type="NCBI Taxonomy" id="58607"/>
</organismHost>
<evidence type="ECO:0000313" key="1">
    <source>
        <dbReference type="EMBL" id="AAB94440.1"/>
    </source>
</evidence>
<proteinExistence type="predicted"/>
<reference evidence="1 2" key="9">
    <citation type="journal article" date="1994" name="J. Gen. Virol.">
        <title>Insect iridescent virus type 6 encodes a polypeptide related to the largest subunit of eukaryotic RNA polymerase II.</title>
        <authorList>
            <person name="Schnitzler P."/>
            <person name="Sonntag K.C."/>
            <person name="Muller M."/>
            <person name="Janssen W."/>
            <person name="Bugert J.J."/>
            <person name="Koonin E.V."/>
            <person name="Darai G."/>
        </authorList>
    </citation>
    <scope>NUCLEOTIDE SEQUENCE [LARGE SCALE GENOMIC DNA]</scope>
</reference>
<organism evidence="1 2">
    <name type="scientific">Invertebrate iridescent virus 6</name>
    <name type="common">IIV-6</name>
    <name type="synonym">Chilo iridescent virus</name>
    <dbReference type="NCBI Taxonomy" id="176652"/>
    <lineage>
        <taxon>Viruses</taxon>
        <taxon>Varidnaviria</taxon>
        <taxon>Bamfordvirae</taxon>
        <taxon>Nucleocytoviricota</taxon>
        <taxon>Megaviricetes</taxon>
        <taxon>Pimascovirales</taxon>
        <taxon>Pimascovirales incertae sedis</taxon>
        <taxon>Iridoviridae</taxon>
        <taxon>Betairidovirinae</taxon>
        <taxon>Iridovirus</taxon>
        <taxon>Iridovirus chilo1</taxon>
    </lineage>
</organism>
<dbReference type="GeneID" id="1733122"/>
<reference evidence="1 2" key="11">
    <citation type="journal article" date="1994" name="Virus Genes">
        <title>Chilo iridescent virus encodes a putative helicase belonging to a distinct family within the "DEAD/H" superfamily: implications for the evolution of large DNA viruses.</title>
        <authorList>
            <person name="Sonntag K.C."/>
            <person name="Schnitzler P."/>
            <person name="Koonin E.V."/>
            <person name="Darai G."/>
        </authorList>
    </citation>
    <scope>NUCLEOTIDE SEQUENCE [LARGE SCALE GENOMIC DNA]</scope>
</reference>
<reference evidence="1 2" key="15">
    <citation type="journal article" date="2001" name="Virology">
        <title>Analysis of the first complete DNA sequence of an invertebrate iridovirus: coding strategy of the genome of Chilo iridescent virus.</title>
        <authorList>
            <person name="Jakob N.J."/>
            <person name="Muller K."/>
            <person name="Bahr U."/>
            <person name="Darai G."/>
        </authorList>
    </citation>
    <scope>NUCLEOTIDE SEQUENCE [LARGE SCALE GENOMIC DNA]</scope>
</reference>
<dbReference type="OrthoDB" id="37615at10239"/>
<reference evidence="1 2" key="8">
    <citation type="journal article" date="1994" name="Intervirology">
        <title>Identification of the primary structure and the coding capacity of the genome of insect iridescent virus type 6 between the genome coordinates 0.310 and 0.347 (7990 bp).</title>
        <authorList>
            <person name="Sonntag K.C."/>
            <person name="Schnitzler P."/>
            <person name="Janssen W."/>
            <person name="Darai G."/>
        </authorList>
    </citation>
    <scope>NUCLEOTIDE SEQUENCE [LARGE SCALE GENOMIC DNA]</scope>
</reference>
<dbReference type="Proteomes" id="UP000001359">
    <property type="component" value="Segment"/>
</dbReference>
<reference evidence="1 2" key="10">
    <citation type="journal article" date="1994" name="Nucleic Acids Res.">
        <title>Identification of genes encoding zinc finger proteins, non-histone chromosomal HMG protein homologue, and a putative GTP phosphohydrolase in the genome of Chilo iridescent virus.</title>
        <authorList>
            <person name="Schnitzler P."/>
            <person name="Hug M."/>
            <person name="Handermann M."/>
            <person name="Janssen W."/>
            <person name="Koonin E.V."/>
            <person name="Delius H."/>
            <person name="Darai C."/>
        </authorList>
    </citation>
    <scope>NUCLEOTIDE SEQUENCE [LARGE SCALE GENOMIC DNA]</scope>
</reference>
<reference evidence="1 2" key="7">
    <citation type="journal article" date="1993" name="J. Gen. Virol.">
        <title>Identification of the gene encoding the major capsid protein of insect iridescent virus type 6 by polymerase chain reaction.</title>
        <authorList>
            <person name="Stohwasser R."/>
            <person name="Raab K."/>
            <person name="Schnitzler P."/>
            <person name="Janssen W."/>
            <person name="Darai G."/>
        </authorList>
    </citation>
    <scope>NUCLEOTIDE SEQUENCE [LARGE SCALE GENOMIC DNA]</scope>
</reference>
<reference evidence="1 2" key="1">
    <citation type="journal article" date="1984" name="J. Virol.">
        <title>DNA analysis of insect iridescent virus 6: evidence for circular permutation and terminal redundancy.</title>
        <authorList>
            <person name="Delius H."/>
            <person name="Darai G."/>
            <person name="Fluegel R.M."/>
        </authorList>
    </citation>
    <scope>NUCLEOTIDE SEQUENCE [LARGE SCALE GENOMIC DNA]</scope>
</reference>
<name>O55729_IIV6</name>
<dbReference type="EMBL" id="AF303741">
    <property type="protein sequence ID" value="AAB94440.1"/>
    <property type="molecule type" value="Genomic_DNA"/>
</dbReference>
<accession>O55729</accession>
<organismHost>
    <name type="scientific">Acheta domesticus</name>
    <name type="common">House cricket</name>
    <dbReference type="NCBI Taxonomy" id="6997"/>
</organismHost>
<keyword evidence="2" id="KW-1185">Reference proteome</keyword>
<sequence length="93" mass="10372">MKLLLIFLFSTFVTVYTASCRQRCNDVYSGSGGTLKHFSDGPLCKCSLAPISSIKSASACDRHCETYHRVDCFYSPALGCITYAYIDTEETYK</sequence>
<reference evidence="1 2" key="2">
    <citation type="journal article" date="1986" name="Med. Microbiol. Immunol.">
        <title>Insect iridescent virus type 6 induced toxic degenerative hepatitis in mice.</title>
        <authorList>
            <person name="Lorbacher de Ruiz H."/>
            <person name="Gelderblom H."/>
            <person name="Hofmann W."/>
            <person name="Darai G."/>
        </authorList>
    </citation>
    <scope>NUCLEOTIDE SEQUENCE [LARGE SCALE GENOMIC DNA]</scope>
</reference>
<dbReference type="RefSeq" id="NP_149577.1">
    <property type="nucleotide sequence ID" value="NC_003038.1"/>
</dbReference>
<dbReference type="KEGG" id="vg:1733122"/>
<reference evidence="1 2" key="6">
    <citation type="journal article" date="1992" name="Virus Genes">
        <title>Characterization of the third origin of DNA replication of the genome of insect iridescent virus type 6.</title>
        <authorList>
            <person name="Sonntag K.C."/>
            <person name="Darai G."/>
        </authorList>
    </citation>
    <scope>NUCLEOTIDE SEQUENCE [LARGE SCALE GENOMIC DNA]</scope>
</reference>
<evidence type="ECO:0000313" key="2">
    <source>
        <dbReference type="Proteomes" id="UP000001359"/>
    </source>
</evidence>